<dbReference type="AlphaFoldDB" id="A0A1F5NNZ7"/>
<keyword evidence="1" id="KW-1133">Transmembrane helix</keyword>
<evidence type="ECO:0000256" key="1">
    <source>
        <dbReference type="SAM" id="Phobius"/>
    </source>
</evidence>
<sequence>MKNLDIVRKDSLGPVKTAPKIFTPSPEVPARQVLRPRYKLRALVAAVFLIALVVGGLYIFLPQATITVKARTEPVARDFEIRVDQNTITASSADMTVPGKIIEREVSGQKQYASTGTRNIGKTASGFVSIYNFSKSTLILKAQTTVLTANGRKYFFTQDATGIRPTARIGLEDEEIDETSLAAPVPLVAAAAGEEYNLPAGTRLEIQNEAFGAQPQKLYAVAGEGISGGTTRIAKLVTQNDLDTAYQALASELLDQTRAELTKDDPGARVLDNAFTSQILEQQSQTAVGTETASFEVSGRVKIRALAYDEKDVRKIIFEMIKRLLPEQKILLENSATVDASFLSLSLDQAAGTLSAHFQGTIVYRLDREELREKVRGKTTEEIREIMLSKPEIDSLEVQFSPFWVKSAPKLRPKIKIVTAD</sequence>
<accession>A0A1F5NNZ7</accession>
<feature type="transmembrane region" description="Helical" evidence="1">
    <location>
        <begin position="40"/>
        <end position="61"/>
    </location>
</feature>
<keyword evidence="1" id="KW-0812">Transmembrane</keyword>
<evidence type="ECO:0000313" key="3">
    <source>
        <dbReference type="Proteomes" id="UP000176864"/>
    </source>
</evidence>
<proteinExistence type="predicted"/>
<dbReference type="Proteomes" id="UP000176864">
    <property type="component" value="Unassembled WGS sequence"/>
</dbReference>
<dbReference type="EMBL" id="MFEK01000003">
    <property type="protein sequence ID" value="OGE79416.1"/>
    <property type="molecule type" value="Genomic_DNA"/>
</dbReference>
<reference evidence="2 3" key="1">
    <citation type="journal article" date="2016" name="Nat. Commun.">
        <title>Thousands of microbial genomes shed light on interconnected biogeochemical processes in an aquifer system.</title>
        <authorList>
            <person name="Anantharaman K."/>
            <person name="Brown C.T."/>
            <person name="Hug L.A."/>
            <person name="Sharon I."/>
            <person name="Castelle C.J."/>
            <person name="Probst A.J."/>
            <person name="Thomas B.C."/>
            <person name="Singh A."/>
            <person name="Wilkins M.J."/>
            <person name="Karaoz U."/>
            <person name="Brodie E.L."/>
            <person name="Williams K.H."/>
            <person name="Hubbard S.S."/>
            <person name="Banfield J.F."/>
        </authorList>
    </citation>
    <scope>NUCLEOTIDE SEQUENCE [LARGE SCALE GENOMIC DNA]</scope>
</reference>
<keyword evidence="1" id="KW-0472">Membrane</keyword>
<evidence type="ECO:0000313" key="2">
    <source>
        <dbReference type="EMBL" id="OGE79416.1"/>
    </source>
</evidence>
<evidence type="ECO:0008006" key="4">
    <source>
        <dbReference type="Google" id="ProtNLM"/>
    </source>
</evidence>
<organism evidence="2 3">
    <name type="scientific">Candidatus Doudnabacteria bacterium RIFCSPHIGHO2_01_FULL_46_14</name>
    <dbReference type="NCBI Taxonomy" id="1817824"/>
    <lineage>
        <taxon>Bacteria</taxon>
        <taxon>Candidatus Doudnaibacteriota</taxon>
    </lineage>
</organism>
<dbReference type="STRING" id="1817824.A2751_05270"/>
<gene>
    <name evidence="2" type="ORF">A2751_05270</name>
</gene>
<name>A0A1F5NNZ7_9BACT</name>
<protein>
    <recommendedName>
        <fullName evidence="4">Baseplate protein J-like domain-containing protein</fullName>
    </recommendedName>
</protein>
<comment type="caution">
    <text evidence="2">The sequence shown here is derived from an EMBL/GenBank/DDBJ whole genome shotgun (WGS) entry which is preliminary data.</text>
</comment>